<organism evidence="2 3">
    <name type="scientific">Popillia japonica</name>
    <name type="common">Japanese beetle</name>
    <dbReference type="NCBI Taxonomy" id="7064"/>
    <lineage>
        <taxon>Eukaryota</taxon>
        <taxon>Metazoa</taxon>
        <taxon>Ecdysozoa</taxon>
        <taxon>Arthropoda</taxon>
        <taxon>Hexapoda</taxon>
        <taxon>Insecta</taxon>
        <taxon>Pterygota</taxon>
        <taxon>Neoptera</taxon>
        <taxon>Endopterygota</taxon>
        <taxon>Coleoptera</taxon>
        <taxon>Polyphaga</taxon>
        <taxon>Scarabaeiformia</taxon>
        <taxon>Scarabaeidae</taxon>
        <taxon>Rutelinae</taxon>
        <taxon>Popillia</taxon>
    </lineage>
</organism>
<dbReference type="PANTHER" id="PTHR47027:SF20">
    <property type="entry name" value="REVERSE TRANSCRIPTASE-LIKE PROTEIN WITH RNA-DIRECTED DNA POLYMERASE DOMAIN"/>
    <property type="match status" value="1"/>
</dbReference>
<feature type="region of interest" description="Disordered" evidence="1">
    <location>
        <begin position="1"/>
        <end position="20"/>
    </location>
</feature>
<evidence type="ECO:0000313" key="2">
    <source>
        <dbReference type="EMBL" id="KAK9694895.1"/>
    </source>
</evidence>
<name>A0AAW1IXE8_POPJA</name>
<sequence>MGNNWERTQSTVNQWNNSNSSKTKVMTINAPKNQQDIMCGDDTLERVSTITYLVSKISDDGKVDVEILNRSKKATQLFYQLINTILGKKEVGIARKSRIYNTVVVPTIIYGSETWPMTRKLESRITAAEMK</sequence>
<protein>
    <submittedName>
        <fullName evidence="2">Uncharacterized protein</fullName>
    </submittedName>
</protein>
<accession>A0AAW1IXE8</accession>
<gene>
    <name evidence="2" type="ORF">QE152_g33231</name>
</gene>
<comment type="caution">
    <text evidence="2">The sequence shown here is derived from an EMBL/GenBank/DDBJ whole genome shotgun (WGS) entry which is preliminary data.</text>
</comment>
<evidence type="ECO:0000313" key="3">
    <source>
        <dbReference type="Proteomes" id="UP001458880"/>
    </source>
</evidence>
<evidence type="ECO:0000256" key="1">
    <source>
        <dbReference type="SAM" id="MobiDB-lite"/>
    </source>
</evidence>
<dbReference type="Proteomes" id="UP001458880">
    <property type="component" value="Unassembled WGS sequence"/>
</dbReference>
<keyword evidence="3" id="KW-1185">Reference proteome</keyword>
<dbReference type="AlphaFoldDB" id="A0AAW1IXE8"/>
<proteinExistence type="predicted"/>
<reference evidence="2 3" key="1">
    <citation type="journal article" date="2024" name="BMC Genomics">
        <title>De novo assembly and annotation of Popillia japonica's genome with initial clues to its potential as an invasive pest.</title>
        <authorList>
            <person name="Cucini C."/>
            <person name="Boschi S."/>
            <person name="Funari R."/>
            <person name="Cardaioli E."/>
            <person name="Iannotti N."/>
            <person name="Marturano G."/>
            <person name="Paoli F."/>
            <person name="Bruttini M."/>
            <person name="Carapelli A."/>
            <person name="Frati F."/>
            <person name="Nardi F."/>
        </authorList>
    </citation>
    <scope>NUCLEOTIDE SEQUENCE [LARGE SCALE GENOMIC DNA]</scope>
    <source>
        <strain evidence="2">DMR45628</strain>
    </source>
</reference>
<dbReference type="PANTHER" id="PTHR47027">
    <property type="entry name" value="REVERSE TRANSCRIPTASE DOMAIN-CONTAINING PROTEIN"/>
    <property type="match status" value="1"/>
</dbReference>
<dbReference type="EMBL" id="JASPKY010000499">
    <property type="protein sequence ID" value="KAK9694895.1"/>
    <property type="molecule type" value="Genomic_DNA"/>
</dbReference>